<organism evidence="2 3">
    <name type="scientific">Pleuronectes platessa</name>
    <name type="common">European plaice</name>
    <dbReference type="NCBI Taxonomy" id="8262"/>
    <lineage>
        <taxon>Eukaryota</taxon>
        <taxon>Metazoa</taxon>
        <taxon>Chordata</taxon>
        <taxon>Craniata</taxon>
        <taxon>Vertebrata</taxon>
        <taxon>Euteleostomi</taxon>
        <taxon>Actinopterygii</taxon>
        <taxon>Neopterygii</taxon>
        <taxon>Teleostei</taxon>
        <taxon>Neoteleostei</taxon>
        <taxon>Acanthomorphata</taxon>
        <taxon>Carangaria</taxon>
        <taxon>Pleuronectiformes</taxon>
        <taxon>Pleuronectoidei</taxon>
        <taxon>Pleuronectidae</taxon>
        <taxon>Pleuronectes</taxon>
    </lineage>
</organism>
<protein>
    <submittedName>
        <fullName evidence="2">Uncharacterized protein</fullName>
    </submittedName>
</protein>
<feature type="compositionally biased region" description="Low complexity" evidence="1">
    <location>
        <begin position="15"/>
        <end position="26"/>
    </location>
</feature>
<feature type="compositionally biased region" description="Basic and acidic residues" evidence="1">
    <location>
        <begin position="37"/>
        <end position="46"/>
    </location>
</feature>
<reference evidence="2" key="1">
    <citation type="submission" date="2020-03" db="EMBL/GenBank/DDBJ databases">
        <authorList>
            <person name="Weist P."/>
        </authorList>
    </citation>
    <scope>NUCLEOTIDE SEQUENCE</scope>
</reference>
<evidence type="ECO:0000256" key="1">
    <source>
        <dbReference type="SAM" id="MobiDB-lite"/>
    </source>
</evidence>
<gene>
    <name evidence="2" type="ORF">PLEPLA_LOCUS22190</name>
</gene>
<proteinExistence type="predicted"/>
<keyword evidence="3" id="KW-1185">Reference proteome</keyword>
<evidence type="ECO:0000313" key="2">
    <source>
        <dbReference type="EMBL" id="CAB1434115.1"/>
    </source>
</evidence>
<accession>A0A9N7UPZ7</accession>
<evidence type="ECO:0000313" key="3">
    <source>
        <dbReference type="Proteomes" id="UP001153269"/>
    </source>
</evidence>
<feature type="region of interest" description="Disordered" evidence="1">
    <location>
        <begin position="36"/>
        <end position="55"/>
    </location>
</feature>
<comment type="caution">
    <text evidence="2">The sequence shown here is derived from an EMBL/GenBank/DDBJ whole genome shotgun (WGS) entry which is preliminary data.</text>
</comment>
<sequence>MQAYRALSTSGNQVARATPPSTTPTACNTKTLHTTMHRSDVEEKRSRPGAPPSHVITSMMSRAWDTKAITPQRGGRSPSIVKNVTAACLTSCEEIPQPPRGVISDIRPVNQISKSSRPGFTTAGLRANVSLTQGHAYPGADTRTLADFCSAAICSVHVFCLSQ</sequence>
<feature type="region of interest" description="Disordered" evidence="1">
    <location>
        <begin position="1"/>
        <end position="28"/>
    </location>
</feature>
<dbReference type="Proteomes" id="UP001153269">
    <property type="component" value="Unassembled WGS sequence"/>
</dbReference>
<dbReference type="EMBL" id="CADEAL010001633">
    <property type="protein sequence ID" value="CAB1434115.1"/>
    <property type="molecule type" value="Genomic_DNA"/>
</dbReference>
<dbReference type="AlphaFoldDB" id="A0A9N7UPZ7"/>
<name>A0A9N7UPZ7_PLEPL</name>